<dbReference type="eggNOG" id="COG3486">
    <property type="taxonomic scope" value="Bacteria"/>
</dbReference>
<keyword evidence="17" id="KW-1185">Reference proteome</keyword>
<organism evidence="16 17">
    <name type="scientific">Corynebacterium halotolerans YIM 70093 = DSM 44683</name>
    <dbReference type="NCBI Taxonomy" id="1121362"/>
    <lineage>
        <taxon>Bacteria</taxon>
        <taxon>Bacillati</taxon>
        <taxon>Actinomycetota</taxon>
        <taxon>Actinomycetes</taxon>
        <taxon>Mycobacteriales</taxon>
        <taxon>Corynebacteriaceae</taxon>
        <taxon>Corynebacterium</taxon>
    </lineage>
</organism>
<dbReference type="EMBL" id="CP003697">
    <property type="protein sequence ID" value="AGF71518.1"/>
    <property type="molecule type" value="Genomic_DNA"/>
</dbReference>
<dbReference type="EC" id="1.14.13.59" evidence="4"/>
<dbReference type="OrthoDB" id="7527071at2"/>
<dbReference type="PATRIC" id="fig|1121362.3.peg.505"/>
<dbReference type="InterPro" id="IPR025700">
    <property type="entry name" value="Lys/Orn_oxygenase"/>
</dbReference>
<comment type="cofactor">
    <cofactor evidence="1">
        <name>FAD</name>
        <dbReference type="ChEBI" id="CHEBI:57692"/>
    </cofactor>
</comment>
<evidence type="ECO:0000256" key="9">
    <source>
        <dbReference type="ARBA" id="ARBA00023002"/>
    </source>
</evidence>
<evidence type="ECO:0000313" key="17">
    <source>
        <dbReference type="Proteomes" id="UP000011723"/>
    </source>
</evidence>
<accession>M1NJG4</accession>
<comment type="similarity">
    <text evidence="3">Belongs to the lysine N(6)-hydroxylase/L-ornithine N(5)-oxygenase family.</text>
</comment>
<comment type="catalytic activity">
    <reaction evidence="15">
        <text>L-lysine + NADPH + O2 = N(6)-hydroxy-L-lysine + NADP(+) + H2O</text>
        <dbReference type="Rhea" id="RHEA:23228"/>
        <dbReference type="ChEBI" id="CHEBI:15377"/>
        <dbReference type="ChEBI" id="CHEBI:15379"/>
        <dbReference type="ChEBI" id="CHEBI:32551"/>
        <dbReference type="ChEBI" id="CHEBI:57783"/>
        <dbReference type="ChEBI" id="CHEBI:57820"/>
        <dbReference type="ChEBI" id="CHEBI:58349"/>
        <dbReference type="EC" id="1.14.13.59"/>
    </reaction>
</comment>
<dbReference type="HOGENOM" id="CLU_020931_0_0_11"/>
<keyword evidence="7" id="KW-0274">FAD</keyword>
<evidence type="ECO:0000256" key="14">
    <source>
        <dbReference type="ARBA" id="ARBA00032738"/>
    </source>
</evidence>
<dbReference type="PANTHER" id="PTHR42802:SF1">
    <property type="entry name" value="L-ORNITHINE N(5)-MONOOXYGENASE"/>
    <property type="match status" value="1"/>
</dbReference>
<evidence type="ECO:0000256" key="7">
    <source>
        <dbReference type="ARBA" id="ARBA00022827"/>
    </source>
</evidence>
<keyword evidence="8" id="KW-0521">NADP</keyword>
<sequence>MNPEATSDTYDLVGVGLGPFNLGLAALTQPLVDSGELSAAFFDQRPGFIWHEGMMLPWATIQVPFMADLATLADPTSEYTFLNYLKQHGRIHRHYIRESFYPLRSEYSDYCAWVSSRLSTTQWDTLVTSAHRDSDGTWVVSLRDTTESTGDAPVVRRIRARHIVSGVGTVPHVPAALAEATGADGVFHSSDFLHHLDEIRASSSVTVVGSGQSAAEIYRALMEHAAESNRRLDWFTRSPRFFPMEYTKLTLEMTSPEYTNYFHGLGVDARDRINRTQRNLHKGISSELINDIYDTLDRLSIRRSFHSTLRTGVSAAWTPGAEPTDGTTGRHRLRLTHDESGVSGVHATDTVILATGYRPPRLPEFLRPVADHIRRDEHGRMAVGLGFDIDDAGTLFVQNAEEHTHALSAPDLGMGPWRNSVILSRILGREVYPVERGVAYQSFGGEGL</sequence>
<dbReference type="Pfam" id="PF13434">
    <property type="entry name" value="Lys_Orn_oxgnase"/>
    <property type="match status" value="1"/>
</dbReference>
<evidence type="ECO:0000256" key="5">
    <source>
        <dbReference type="ARBA" id="ARBA00016406"/>
    </source>
</evidence>
<keyword evidence="9" id="KW-0560">Oxidoreductase</keyword>
<evidence type="ECO:0000256" key="4">
    <source>
        <dbReference type="ARBA" id="ARBA00013076"/>
    </source>
</evidence>
<reference evidence="16 17" key="1">
    <citation type="journal article" date="2012" name="Stand. Genomic Sci.">
        <title>Genome sequence of the halotolerant bacterium Corynebacterium halotolerans type strain YIM 70093(T) (= DSM 44683(T)).</title>
        <authorList>
            <person name="Ruckert C."/>
            <person name="Albersmeier A."/>
            <person name="Al-Dilaimi A."/>
            <person name="Niehaus K."/>
            <person name="Szczepanowski R."/>
            <person name="Kalinowski J."/>
        </authorList>
    </citation>
    <scope>NUCLEOTIDE SEQUENCE [LARGE SCALE GENOMIC DNA]</scope>
    <source>
        <strain evidence="16">YIM 70093</strain>
    </source>
</reference>
<dbReference type="KEGG" id="chn:A605_02520"/>
<keyword evidence="6" id="KW-0285">Flavoprotein</keyword>
<evidence type="ECO:0000256" key="8">
    <source>
        <dbReference type="ARBA" id="ARBA00022857"/>
    </source>
</evidence>
<proteinExistence type="inferred from homology"/>
<gene>
    <name evidence="16" type="ORF">A605_02520</name>
</gene>
<evidence type="ECO:0000256" key="6">
    <source>
        <dbReference type="ARBA" id="ARBA00022630"/>
    </source>
</evidence>
<evidence type="ECO:0000256" key="2">
    <source>
        <dbReference type="ARBA" id="ARBA00005102"/>
    </source>
</evidence>
<dbReference type="AlphaFoldDB" id="M1NJG4"/>
<dbReference type="Proteomes" id="UP000011723">
    <property type="component" value="Chromosome"/>
</dbReference>
<dbReference type="STRING" id="1121362.A605_02520"/>
<dbReference type="PANTHER" id="PTHR42802">
    <property type="entry name" value="MONOOXYGENASE"/>
    <property type="match status" value="1"/>
</dbReference>
<evidence type="ECO:0000256" key="12">
    <source>
        <dbReference type="ARBA" id="ARBA00031158"/>
    </source>
</evidence>
<keyword evidence="10 16" id="KW-0503">Monooxygenase</keyword>
<evidence type="ECO:0000256" key="10">
    <source>
        <dbReference type="ARBA" id="ARBA00023033"/>
    </source>
</evidence>
<evidence type="ECO:0000313" key="16">
    <source>
        <dbReference type="EMBL" id="AGF71518.1"/>
    </source>
</evidence>
<dbReference type="Gene3D" id="3.50.50.60">
    <property type="entry name" value="FAD/NAD(P)-binding domain"/>
    <property type="match status" value="1"/>
</dbReference>
<evidence type="ECO:0000256" key="15">
    <source>
        <dbReference type="ARBA" id="ARBA00048407"/>
    </source>
</evidence>
<evidence type="ECO:0000256" key="11">
    <source>
        <dbReference type="ARBA" id="ARBA00029939"/>
    </source>
</evidence>
<evidence type="ECO:0000256" key="13">
    <source>
        <dbReference type="ARBA" id="ARBA00032493"/>
    </source>
</evidence>
<dbReference type="RefSeq" id="WP_015399940.1">
    <property type="nucleotide sequence ID" value="NC_020302.1"/>
</dbReference>
<name>M1NJG4_9CORY</name>
<dbReference type="GO" id="GO:0047091">
    <property type="term" value="F:L-lysine 6-monooxygenase (NADPH) activity"/>
    <property type="evidence" value="ECO:0007669"/>
    <property type="project" value="UniProtKB-EC"/>
</dbReference>
<dbReference type="InterPro" id="IPR036188">
    <property type="entry name" value="FAD/NAD-bd_sf"/>
</dbReference>
<dbReference type="SUPFAM" id="SSF51905">
    <property type="entry name" value="FAD/NAD(P)-binding domain"/>
    <property type="match status" value="1"/>
</dbReference>
<evidence type="ECO:0000256" key="1">
    <source>
        <dbReference type="ARBA" id="ARBA00001974"/>
    </source>
</evidence>
<protein>
    <recommendedName>
        <fullName evidence="5">L-lysine N6-monooxygenase MbtG</fullName>
        <ecNumber evidence="4">1.14.13.59</ecNumber>
    </recommendedName>
    <alternativeName>
        <fullName evidence="14">Lysine 6-N-hydroxylase</fullName>
    </alternativeName>
    <alternativeName>
        <fullName evidence="13">Lysine N6-hydroxylase</fullName>
    </alternativeName>
    <alternativeName>
        <fullName evidence="11">Lysine-N-oxygenase</fullName>
    </alternativeName>
    <alternativeName>
        <fullName evidence="12">Mycobactin synthase protein G</fullName>
    </alternativeName>
</protein>
<comment type="pathway">
    <text evidence="2">Siderophore biosynthesis; mycobactin biosynthesis.</text>
</comment>
<evidence type="ECO:0000256" key="3">
    <source>
        <dbReference type="ARBA" id="ARBA00007588"/>
    </source>
</evidence>